<dbReference type="RefSeq" id="WP_235861186.1">
    <property type="nucleotide sequence ID" value="NZ_FOMC01000007.1"/>
</dbReference>
<dbReference type="Proteomes" id="UP000052022">
    <property type="component" value="Unassembled WGS sequence"/>
</dbReference>
<protein>
    <recommendedName>
        <fullName evidence="1">TniQ domain-containing protein</fullName>
    </recommendedName>
</protein>
<dbReference type="AlphaFoldDB" id="A0A0P1GQQ9"/>
<keyword evidence="3" id="KW-1185">Reference proteome</keyword>
<name>A0A0P1GQQ9_9RHOB</name>
<gene>
    <name evidence="2" type="ORF">TRM7557_01641</name>
</gene>
<feature type="domain" description="TniQ" evidence="1">
    <location>
        <begin position="7"/>
        <end position="131"/>
    </location>
</feature>
<organism evidence="2 3">
    <name type="scientific">Tritonibacter multivorans</name>
    <dbReference type="NCBI Taxonomy" id="928856"/>
    <lineage>
        <taxon>Bacteria</taxon>
        <taxon>Pseudomonadati</taxon>
        <taxon>Pseudomonadota</taxon>
        <taxon>Alphaproteobacteria</taxon>
        <taxon>Rhodobacterales</taxon>
        <taxon>Paracoccaceae</taxon>
        <taxon>Tritonibacter</taxon>
    </lineage>
</organism>
<dbReference type="STRING" id="928856.SAMN04488049_1076"/>
<dbReference type="InterPro" id="IPR009492">
    <property type="entry name" value="TniQ"/>
</dbReference>
<evidence type="ECO:0000313" key="2">
    <source>
        <dbReference type="EMBL" id="CUH77906.1"/>
    </source>
</evidence>
<evidence type="ECO:0000313" key="3">
    <source>
        <dbReference type="Proteomes" id="UP000052022"/>
    </source>
</evidence>
<dbReference type="EMBL" id="CYSD01000021">
    <property type="protein sequence ID" value="CUH77906.1"/>
    <property type="molecule type" value="Genomic_DNA"/>
</dbReference>
<proteinExistence type="predicted"/>
<accession>A0A0P1GQQ9</accession>
<reference evidence="2 3" key="1">
    <citation type="submission" date="2015-09" db="EMBL/GenBank/DDBJ databases">
        <authorList>
            <consortium name="Swine Surveillance"/>
        </authorList>
    </citation>
    <scope>NUCLEOTIDE SEQUENCE [LARGE SCALE GENOMIC DNA]</scope>
    <source>
        <strain evidence="2 3">CECT 7557</strain>
    </source>
</reference>
<evidence type="ECO:0000259" key="1">
    <source>
        <dbReference type="Pfam" id="PF06527"/>
    </source>
</evidence>
<sequence length="489" mass="54619">MLWPQLPFDPQETLISYADRLSIFHTSRGMERLLRDNGIHHEHFVSGRAEAVEKFVEVIGETFGTYMDNAIRVLRRRGEFRGEPISKAFLSPRAARYCPCCLAEDGAPEDWRFRLMWGFRHVQRCEKHGVWLEPTGRASATNLRVAMSDMPLADPKAAVGPVPTYLEWLRARVHGQVVDETPWLADQTLEHVLAAAEMIGAVLQHGHKVKLTKRSPAEIEEATDIGFSIYSEGPEAVEEALDTIRQTSPATAVQAGPLAHYGKLFDWLDRRCNAIDPGPIRDLLRDHIVKHSAVEPGTSILGVEITERRFHTLNSLSETVGVERKRLARLLKSMGEIPADVTEVECGNLVFEAKETVPLVEAFQSAIPMRDVPDYLVATKHQFEALYRSGILQPLVPRTGRGSNRHVVFAQTHLDEILGWIANLPEIGGSDLQDVHSISYACQRGAGRFENLFADIFKGKTAAFRNPDRKGVGSIYVAVKPLIAERFAA</sequence>
<dbReference type="Pfam" id="PF06527">
    <property type="entry name" value="TniQ"/>
    <property type="match status" value="1"/>
</dbReference>